<dbReference type="AlphaFoldDB" id="A0A1M7Q468"/>
<feature type="transmembrane region" description="Helical" evidence="1">
    <location>
        <begin position="23"/>
        <end position="41"/>
    </location>
</feature>
<evidence type="ECO:0000256" key="1">
    <source>
        <dbReference type="SAM" id="Phobius"/>
    </source>
</evidence>
<dbReference type="EMBL" id="FRCX01000006">
    <property type="protein sequence ID" value="SHN25107.1"/>
    <property type="molecule type" value="Genomic_DNA"/>
</dbReference>
<evidence type="ECO:0000313" key="2">
    <source>
        <dbReference type="EMBL" id="SHN25107.1"/>
    </source>
</evidence>
<accession>A0A1M7Q468</accession>
<keyword evidence="1" id="KW-0812">Transmembrane</keyword>
<evidence type="ECO:0000313" key="3">
    <source>
        <dbReference type="Proteomes" id="UP000184339"/>
    </source>
</evidence>
<protein>
    <submittedName>
        <fullName evidence="2">Uncharacterized protein</fullName>
    </submittedName>
</protein>
<proteinExistence type="predicted"/>
<sequence length="124" mass="14376">MLGDVYNTLQIILYGPPEVRFSMLRITLLILLLAIIPIYASNQSEETYRKKVEVHSVTYYLDHTLEARSLAIQCRQIDQHRLRESDIWGYQYWRMSDFWTNCTNAISVVDALAIAERAPAAPAR</sequence>
<gene>
    <name evidence="2" type="ORF">SAMN05192549_106172</name>
</gene>
<dbReference type="RefSeq" id="WP_139260569.1">
    <property type="nucleotide sequence ID" value="NZ_FRCX01000006.1"/>
</dbReference>
<name>A0A1M7Q468_9BURK</name>
<keyword evidence="3" id="KW-1185">Reference proteome</keyword>
<dbReference type="Proteomes" id="UP000184339">
    <property type="component" value="Unassembled WGS sequence"/>
</dbReference>
<keyword evidence="1" id="KW-0472">Membrane</keyword>
<organism evidence="2 3">
    <name type="scientific">Duganella sacchari</name>
    <dbReference type="NCBI Taxonomy" id="551987"/>
    <lineage>
        <taxon>Bacteria</taxon>
        <taxon>Pseudomonadati</taxon>
        <taxon>Pseudomonadota</taxon>
        <taxon>Betaproteobacteria</taxon>
        <taxon>Burkholderiales</taxon>
        <taxon>Oxalobacteraceae</taxon>
        <taxon>Telluria group</taxon>
        <taxon>Duganella</taxon>
    </lineage>
</organism>
<reference evidence="3" key="1">
    <citation type="submission" date="2016-11" db="EMBL/GenBank/DDBJ databases">
        <authorList>
            <person name="Varghese N."/>
            <person name="Submissions S."/>
        </authorList>
    </citation>
    <scope>NUCLEOTIDE SEQUENCE [LARGE SCALE GENOMIC DNA]</scope>
    <source>
        <strain evidence="3">Sac-22</strain>
    </source>
</reference>
<keyword evidence="1" id="KW-1133">Transmembrane helix</keyword>
<dbReference type="STRING" id="551987.SAMN05192549_106172"/>